<dbReference type="Pfam" id="PF01683">
    <property type="entry name" value="EB"/>
    <property type="match status" value="2"/>
</dbReference>
<dbReference type="EMBL" id="OU892277">
    <property type="protein sequence ID" value="CAH1121082.1"/>
    <property type="molecule type" value="Genomic_DNA"/>
</dbReference>
<feature type="domain" description="EB" evidence="1">
    <location>
        <begin position="205"/>
        <end position="254"/>
    </location>
</feature>
<protein>
    <recommendedName>
        <fullName evidence="1">EB domain-containing protein</fullName>
    </recommendedName>
</protein>
<evidence type="ECO:0000313" key="3">
    <source>
        <dbReference type="Proteomes" id="UP001152799"/>
    </source>
</evidence>
<evidence type="ECO:0000259" key="1">
    <source>
        <dbReference type="Pfam" id="PF01683"/>
    </source>
</evidence>
<accession>A0A9P0DGM9</accession>
<organism evidence="2 3">
    <name type="scientific">Ceutorhynchus assimilis</name>
    <name type="common">cabbage seed weevil</name>
    <dbReference type="NCBI Taxonomy" id="467358"/>
    <lineage>
        <taxon>Eukaryota</taxon>
        <taxon>Metazoa</taxon>
        <taxon>Ecdysozoa</taxon>
        <taxon>Arthropoda</taxon>
        <taxon>Hexapoda</taxon>
        <taxon>Insecta</taxon>
        <taxon>Pterygota</taxon>
        <taxon>Neoptera</taxon>
        <taxon>Endopterygota</taxon>
        <taxon>Coleoptera</taxon>
        <taxon>Polyphaga</taxon>
        <taxon>Cucujiformia</taxon>
        <taxon>Curculionidae</taxon>
        <taxon>Ceutorhynchinae</taxon>
        <taxon>Ceutorhynchus</taxon>
    </lineage>
</organism>
<feature type="domain" description="EB" evidence="1">
    <location>
        <begin position="108"/>
        <end position="158"/>
    </location>
</feature>
<evidence type="ECO:0000313" key="2">
    <source>
        <dbReference type="EMBL" id="CAH1121082.1"/>
    </source>
</evidence>
<reference evidence="2" key="1">
    <citation type="submission" date="2022-01" db="EMBL/GenBank/DDBJ databases">
        <authorList>
            <person name="King R."/>
        </authorList>
    </citation>
    <scope>NUCLEOTIDE SEQUENCE</scope>
</reference>
<keyword evidence="3" id="KW-1185">Reference proteome</keyword>
<proteinExistence type="predicted"/>
<dbReference type="InterPro" id="IPR006149">
    <property type="entry name" value="EB_dom"/>
</dbReference>
<dbReference type="Proteomes" id="UP001152799">
    <property type="component" value="Chromosome 1"/>
</dbReference>
<gene>
    <name evidence="2" type="ORF">CEUTPL_LOCUS215</name>
</gene>
<dbReference type="PANTHER" id="PTHR39069:SF8">
    <property type="entry name" value="FI17111P1"/>
    <property type="match status" value="1"/>
</dbReference>
<name>A0A9P0DGM9_9CUCU</name>
<dbReference type="AlphaFoldDB" id="A0A9P0DGM9"/>
<sequence>MSDSDCESLENAVCINHFCQCNGSKFCEEKLQTKVTKLGENCKIEADCNIKHSVCEDGKCKCEDGRVGSTDVRTCLKVADGLGSDCEDRVQCFTKIPHTICKNEKCACQEKTHQFNGTCFEDIALGQKCNHPGECTITPFAKCMDGECICKEGYVPNSAATKCLEIANRINDPCYEDIQCITKFGPAICKQGFCMCEDMYKFKLAKGICIRDILLDEACQFNTDCKSIDQESRLECILGKCKCRSEYVEKLGSCTSSAAYILEHTMLVIFLSIMHIHVFQ</sequence>
<dbReference type="PANTHER" id="PTHR39069">
    <property type="entry name" value="ECDYSONE-INDUCIBLE GENE E1, ISOFORM A"/>
    <property type="match status" value="1"/>
</dbReference>
<dbReference type="OrthoDB" id="5912242at2759"/>